<dbReference type="EMBL" id="JAPMOS010000016">
    <property type="protein sequence ID" value="KAJ4459972.1"/>
    <property type="molecule type" value="Genomic_DNA"/>
</dbReference>
<evidence type="ECO:0000259" key="11">
    <source>
        <dbReference type="Pfam" id="PF04810"/>
    </source>
</evidence>
<evidence type="ECO:0000256" key="9">
    <source>
        <dbReference type="ARBA" id="ARBA00023329"/>
    </source>
</evidence>
<comment type="function">
    <text evidence="10">Component of the coat protein complex II (COPII) which promotes the formation of transport vesicles from the endoplasmic reticulum (ER). The coat has two main functions, the physical deformation of the endoplasmic reticulum membrane into vesicles and the selection of cargo molecules.</text>
</comment>
<dbReference type="SUPFAM" id="SSF81995">
    <property type="entry name" value="beta-sandwich domain of Sec23/24"/>
    <property type="match status" value="1"/>
</dbReference>
<dbReference type="InterPro" id="IPR036175">
    <property type="entry name" value="Sec23/24_helical_dom_sf"/>
</dbReference>
<dbReference type="SUPFAM" id="SSF82754">
    <property type="entry name" value="C-terminal, gelsolin-like domain of Sec23/24"/>
    <property type="match status" value="1"/>
</dbReference>
<dbReference type="SUPFAM" id="SSF53300">
    <property type="entry name" value="vWA-like"/>
    <property type="match status" value="1"/>
</dbReference>
<reference evidence="15" key="1">
    <citation type="journal article" date="2022" name="bioRxiv">
        <title>Genomics of Preaxostyla Flagellates Illuminates Evolutionary Transitions and the Path Towards Mitochondrial Loss.</title>
        <authorList>
            <person name="Novak L.V.F."/>
            <person name="Treitli S.C."/>
            <person name="Pyrih J."/>
            <person name="Halakuc P."/>
            <person name="Pipaliya S.V."/>
            <person name="Vacek V."/>
            <person name="Brzon O."/>
            <person name="Soukal P."/>
            <person name="Eme L."/>
            <person name="Dacks J.B."/>
            <person name="Karnkowska A."/>
            <person name="Elias M."/>
            <person name="Hampl V."/>
        </authorList>
    </citation>
    <scope>NUCLEOTIDE SEQUENCE</scope>
    <source>
        <strain evidence="15">RCP-MX</strain>
    </source>
</reference>
<evidence type="ECO:0000256" key="5">
    <source>
        <dbReference type="ARBA" id="ARBA00022833"/>
    </source>
</evidence>
<evidence type="ECO:0000256" key="7">
    <source>
        <dbReference type="ARBA" id="ARBA00022927"/>
    </source>
</evidence>
<dbReference type="Pfam" id="PF04811">
    <property type="entry name" value="Sec23_trunk"/>
    <property type="match status" value="1"/>
</dbReference>
<dbReference type="PANTHER" id="PTHR11141:SF0">
    <property type="entry name" value="PROTEIN TRANSPORT PROTEIN SEC23"/>
    <property type="match status" value="1"/>
</dbReference>
<dbReference type="Gene3D" id="3.40.20.10">
    <property type="entry name" value="Severin"/>
    <property type="match status" value="1"/>
</dbReference>
<dbReference type="Gene3D" id="2.60.40.1670">
    <property type="entry name" value="beta-sandwich domain of Sec23/24"/>
    <property type="match status" value="1"/>
</dbReference>
<evidence type="ECO:0000256" key="8">
    <source>
        <dbReference type="ARBA" id="ARBA00023136"/>
    </source>
</evidence>
<proteinExistence type="inferred from homology"/>
<feature type="domain" description="Zinc finger Sec23/Sec24-type" evidence="11">
    <location>
        <begin position="52"/>
        <end position="90"/>
    </location>
</feature>
<evidence type="ECO:0000256" key="3">
    <source>
        <dbReference type="ARBA" id="ARBA00022723"/>
    </source>
</evidence>
<dbReference type="SUPFAM" id="SSF82919">
    <property type="entry name" value="Zn-finger domain of Sec23/24"/>
    <property type="match status" value="1"/>
</dbReference>
<dbReference type="InterPro" id="IPR006896">
    <property type="entry name" value="Sec23/24_trunk_dom"/>
</dbReference>
<gene>
    <name evidence="15" type="ORF">PAPYR_4049</name>
</gene>
<feature type="domain" description="Sec23/Sec24 beta-sandwich" evidence="14">
    <location>
        <begin position="375"/>
        <end position="477"/>
    </location>
</feature>
<dbReference type="InterPro" id="IPR036180">
    <property type="entry name" value="Gelsolin-like_dom_sf"/>
</dbReference>
<evidence type="ECO:0000259" key="13">
    <source>
        <dbReference type="Pfam" id="PF04815"/>
    </source>
</evidence>
<dbReference type="Pfam" id="PF08033">
    <property type="entry name" value="Sec23_BS"/>
    <property type="match status" value="1"/>
</dbReference>
<keyword evidence="2 10" id="KW-0813">Transport</keyword>
<dbReference type="SUPFAM" id="SSF81811">
    <property type="entry name" value="Helical domain of Sec23/24"/>
    <property type="match status" value="1"/>
</dbReference>
<accession>A0ABQ8UL90</accession>
<evidence type="ECO:0000256" key="10">
    <source>
        <dbReference type="RuleBase" id="RU365030"/>
    </source>
</evidence>
<keyword evidence="6 10" id="KW-0931">ER-Golgi transport</keyword>
<evidence type="ECO:0000259" key="12">
    <source>
        <dbReference type="Pfam" id="PF04811"/>
    </source>
</evidence>
<keyword evidence="7 10" id="KW-0653">Protein transport</keyword>
<organism evidence="15 16">
    <name type="scientific">Paratrimastix pyriformis</name>
    <dbReference type="NCBI Taxonomy" id="342808"/>
    <lineage>
        <taxon>Eukaryota</taxon>
        <taxon>Metamonada</taxon>
        <taxon>Preaxostyla</taxon>
        <taxon>Paratrimastigidae</taxon>
        <taxon>Paratrimastix</taxon>
    </lineage>
</organism>
<dbReference type="PANTHER" id="PTHR11141">
    <property type="entry name" value="PROTEIN TRANSPORT PROTEIN SEC23"/>
    <property type="match status" value="1"/>
</dbReference>
<keyword evidence="3 10" id="KW-0479">Metal-binding</keyword>
<keyword evidence="5 10" id="KW-0862">Zinc</keyword>
<dbReference type="Gene3D" id="3.40.50.410">
    <property type="entry name" value="von Willebrand factor, type A domain"/>
    <property type="match status" value="1"/>
</dbReference>
<sequence length="732" mass="81568">MFQQVEEQNGFRTAWQCWPATRKDAESCVIPMGCLLTPYKQIAGLPLLGYEPPMCQRCSTVLNPFCKANVEHKRWECNVCHQVNVFPAAYAAINAIPTEMDATHQTIEYMLPGQPVPPSFVFLVDTCLRAPELKAVKDAIQLAISQLPQDALVAFITFGTTVQVYDLMCPDLIRTNAFNGVRDLTPHALAELLAIDDMPQPGRPLGNRFLCPLTQCDFVLSNVIEDLQMDPFPVPELNRPVRRTGAGLSIALSLLESTVGQAAGRVMLFVGGPCTAGPGQVAALSLAEPIRAQHTLDECPYTKSAYQRSASMGHCVDVFMGCLDQCGYYEMRDLVEITGGFTVLSTDGFVGPVFGLSFNKLWNPPQAEADLDMVFDAVITVNSSPEIKVSGALGHFQPVERTPKAPSVSDIEIGRGGTNQWRCGGISSQSTIAFFFDIANQATPPPPESPPFVQFQTCYWHPSGRRVMRVTSHQFTWAHPARALQDVGESFDQETAACLMARLAVHKAKSFPLHQILAWVDRSLIHLLQKFALYTKQNQSTFQLPQAFSLFPQFVFYMRRSRFLRLFNHTPDETAFYRSLLNRETCSSMLLMIYPCLFAWEYGKEMEPCLLDINTISESRILLLDNFFRITVHHGLQVAEWRRQYKENPTALQHLRPFLEAPNAEINKILAERFPVPSVLICDQNSSQARFLTSQLNPSIAAGAASPAGAAYFSDDVCLKKFMDSLVRLVVS</sequence>
<dbReference type="InterPro" id="IPR006895">
    <property type="entry name" value="Znf_Sec23_Sec24"/>
</dbReference>
<evidence type="ECO:0000256" key="1">
    <source>
        <dbReference type="ARBA" id="ARBA00009210"/>
    </source>
</evidence>
<dbReference type="InterPro" id="IPR036465">
    <property type="entry name" value="vWFA_dom_sf"/>
</dbReference>
<keyword evidence="16" id="KW-1185">Reference proteome</keyword>
<evidence type="ECO:0000256" key="6">
    <source>
        <dbReference type="ARBA" id="ARBA00022892"/>
    </source>
</evidence>
<comment type="similarity">
    <text evidence="1 10">Belongs to the SEC23/SEC24 family. SEC23 subfamily.</text>
</comment>
<evidence type="ECO:0000313" key="15">
    <source>
        <dbReference type="EMBL" id="KAJ4459972.1"/>
    </source>
</evidence>
<keyword evidence="9 10" id="KW-0968">Cytoplasmic vesicle</keyword>
<dbReference type="InterPro" id="IPR012990">
    <property type="entry name" value="Beta-sandwich_Sec23_24"/>
</dbReference>
<dbReference type="InterPro" id="IPR036174">
    <property type="entry name" value="Znf_Sec23_Sec24_sf"/>
</dbReference>
<dbReference type="Gene3D" id="1.20.120.730">
    <property type="entry name" value="Sec23/Sec24 helical domain"/>
    <property type="match status" value="1"/>
</dbReference>
<dbReference type="InterPro" id="IPR029006">
    <property type="entry name" value="ADF-H/Gelsolin-like_dom_sf"/>
</dbReference>
<dbReference type="Proteomes" id="UP001141327">
    <property type="component" value="Unassembled WGS sequence"/>
</dbReference>
<dbReference type="InterPro" id="IPR006900">
    <property type="entry name" value="Sec23/24_helical_dom"/>
</dbReference>
<protein>
    <recommendedName>
        <fullName evidence="10">Protein transport protein SEC23</fullName>
    </recommendedName>
</protein>
<keyword evidence="4 10" id="KW-0256">Endoplasmic reticulum</keyword>
<evidence type="ECO:0000259" key="14">
    <source>
        <dbReference type="Pfam" id="PF08033"/>
    </source>
</evidence>
<feature type="domain" description="Sec23/Sec24 trunk" evidence="12">
    <location>
        <begin position="115"/>
        <end position="346"/>
    </location>
</feature>
<keyword evidence="8 10" id="KW-0472">Membrane</keyword>
<dbReference type="InterPro" id="IPR037364">
    <property type="entry name" value="Sec23"/>
</dbReference>
<comment type="caution">
    <text evidence="15">The sequence shown here is derived from an EMBL/GenBank/DDBJ whole genome shotgun (WGS) entry which is preliminary data.</text>
</comment>
<dbReference type="Pfam" id="PF04815">
    <property type="entry name" value="Sec23_helical"/>
    <property type="match status" value="1"/>
</dbReference>
<evidence type="ECO:0000313" key="16">
    <source>
        <dbReference type="Proteomes" id="UP001141327"/>
    </source>
</evidence>
<name>A0ABQ8UL90_9EUKA</name>
<evidence type="ECO:0000256" key="2">
    <source>
        <dbReference type="ARBA" id="ARBA00022448"/>
    </source>
</evidence>
<dbReference type="Pfam" id="PF04810">
    <property type="entry name" value="zf-Sec23_Sec24"/>
    <property type="match status" value="1"/>
</dbReference>
<feature type="domain" description="Sec23/Sec24 helical" evidence="13">
    <location>
        <begin position="492"/>
        <end position="590"/>
    </location>
</feature>
<keyword evidence="10" id="KW-0963">Cytoplasm</keyword>
<comment type="subcellular location">
    <subcellularLocation>
        <location evidence="10">Cytoplasmic vesicle</location>
        <location evidence="10">COPII-coated vesicle membrane</location>
        <topology evidence="10">Peripheral membrane protein</topology>
        <orientation evidence="10">Cytoplasmic side</orientation>
    </subcellularLocation>
    <subcellularLocation>
        <location evidence="10">Endoplasmic reticulum membrane</location>
        <topology evidence="10">Peripheral membrane protein</topology>
        <orientation evidence="10">Cytoplasmic side</orientation>
    </subcellularLocation>
</comment>
<evidence type="ECO:0000256" key="4">
    <source>
        <dbReference type="ARBA" id="ARBA00022824"/>
    </source>
</evidence>
<dbReference type="Gene3D" id="2.30.30.380">
    <property type="entry name" value="Zn-finger domain of Sec23/24"/>
    <property type="match status" value="1"/>
</dbReference>